<reference evidence="7" key="2">
    <citation type="submission" date="2021-04" db="EMBL/GenBank/DDBJ databases">
        <authorList>
            <person name="Gilroy R."/>
        </authorList>
    </citation>
    <scope>NUCLEOTIDE SEQUENCE</scope>
    <source>
        <strain evidence="7">CHK192-8294</strain>
    </source>
</reference>
<dbReference type="PROSITE" id="PS00198">
    <property type="entry name" value="4FE4S_FER_1"/>
    <property type="match status" value="1"/>
</dbReference>
<dbReference type="InterPro" id="IPR000415">
    <property type="entry name" value="Nitroreductase-like"/>
</dbReference>
<evidence type="ECO:0000313" key="7">
    <source>
        <dbReference type="EMBL" id="HJB81161.1"/>
    </source>
</evidence>
<organism evidence="7 8">
    <name type="scientific">Candidatus Flavonifractor intestinigallinarum</name>
    <dbReference type="NCBI Taxonomy" id="2838586"/>
    <lineage>
        <taxon>Bacteria</taxon>
        <taxon>Bacillati</taxon>
        <taxon>Bacillota</taxon>
        <taxon>Clostridia</taxon>
        <taxon>Eubacteriales</taxon>
        <taxon>Oscillospiraceae</taxon>
        <taxon>Flavonifractor</taxon>
    </lineage>
</organism>
<name>A0A9D2MMJ6_9FIRM</name>
<reference evidence="7" key="1">
    <citation type="journal article" date="2021" name="PeerJ">
        <title>Extensive microbial diversity within the chicken gut microbiome revealed by metagenomics and culture.</title>
        <authorList>
            <person name="Gilroy R."/>
            <person name="Ravi A."/>
            <person name="Getino M."/>
            <person name="Pursley I."/>
            <person name="Horton D.L."/>
            <person name="Alikhan N.F."/>
            <person name="Baker D."/>
            <person name="Gharbi K."/>
            <person name="Hall N."/>
            <person name="Watson M."/>
            <person name="Adriaenssens E.M."/>
            <person name="Foster-Nyarko E."/>
            <person name="Jarju S."/>
            <person name="Secka A."/>
            <person name="Antonio M."/>
            <person name="Oren A."/>
            <person name="Chaudhuri R.R."/>
            <person name="La Ragione R."/>
            <person name="Hildebrand F."/>
            <person name="Pallen M.J."/>
        </authorList>
    </citation>
    <scope>NUCLEOTIDE SEQUENCE</scope>
    <source>
        <strain evidence="7">CHK192-8294</strain>
    </source>
</reference>
<accession>A0A9D2MMJ6</accession>
<keyword evidence="4" id="KW-0408">Iron</keyword>
<evidence type="ECO:0000256" key="1">
    <source>
        <dbReference type="ARBA" id="ARBA00007118"/>
    </source>
</evidence>
<dbReference type="GO" id="GO:0051536">
    <property type="term" value="F:iron-sulfur cluster binding"/>
    <property type="evidence" value="ECO:0007669"/>
    <property type="project" value="UniProtKB-KW"/>
</dbReference>
<dbReference type="InterPro" id="IPR017896">
    <property type="entry name" value="4Fe4S_Fe-S-bd"/>
</dbReference>
<dbReference type="AlphaFoldDB" id="A0A9D2MMJ6"/>
<sequence>MKSFHFKANPDQCIHCGRCVASCSSVILYFDGQGVPRMKEEADGVAGWDGCYRCQHCLAVCPTGAISIFDKDPKDSLLPEEGANARQLEALMRNRRACRRYQDREVPREEIDQMLRLLENVPTGSNLQTLGFNVVYRKAEMDKLRKLVREEAFRLAEQGIYPGSFTKSDWEKQLEWEPGRNPGDMFFVNAPHILVIHSQRGRGQWQTDPVLAAAWFDLICASHGLGSIIMSYPVGALSHMPEVEQLLQIPKDRYYSLILGFGYPEYPYARGVQREGIAQIKELTF</sequence>
<keyword evidence="5" id="KW-0411">Iron-sulfur</keyword>
<evidence type="ECO:0000256" key="5">
    <source>
        <dbReference type="ARBA" id="ARBA00023014"/>
    </source>
</evidence>
<protein>
    <submittedName>
        <fullName evidence="7">Nitroreductase family protein</fullName>
    </submittedName>
</protein>
<evidence type="ECO:0000256" key="2">
    <source>
        <dbReference type="ARBA" id="ARBA00022723"/>
    </source>
</evidence>
<evidence type="ECO:0000256" key="4">
    <source>
        <dbReference type="ARBA" id="ARBA00023004"/>
    </source>
</evidence>
<comment type="similarity">
    <text evidence="1">Belongs to the nitroreductase family.</text>
</comment>
<keyword evidence="2" id="KW-0479">Metal-binding</keyword>
<dbReference type="SUPFAM" id="SSF54862">
    <property type="entry name" value="4Fe-4S ferredoxins"/>
    <property type="match status" value="1"/>
</dbReference>
<dbReference type="EMBL" id="DWXO01000087">
    <property type="protein sequence ID" value="HJB81161.1"/>
    <property type="molecule type" value="Genomic_DNA"/>
</dbReference>
<gene>
    <name evidence="7" type="ORF">H9712_09245</name>
</gene>
<dbReference type="InterPro" id="IPR017900">
    <property type="entry name" value="4Fe4S_Fe_S_CS"/>
</dbReference>
<proteinExistence type="inferred from homology"/>
<dbReference type="Proteomes" id="UP000823921">
    <property type="component" value="Unassembled WGS sequence"/>
</dbReference>
<evidence type="ECO:0000259" key="6">
    <source>
        <dbReference type="PROSITE" id="PS51379"/>
    </source>
</evidence>
<dbReference type="PANTHER" id="PTHR43673">
    <property type="entry name" value="NAD(P)H NITROREDUCTASE YDGI-RELATED"/>
    <property type="match status" value="1"/>
</dbReference>
<dbReference type="Pfam" id="PF12838">
    <property type="entry name" value="Fer4_7"/>
    <property type="match status" value="1"/>
</dbReference>
<dbReference type="PANTHER" id="PTHR43673:SF10">
    <property type="entry name" value="NADH DEHYDROGENASE_NAD(P)H NITROREDUCTASE XCC3605-RELATED"/>
    <property type="match status" value="1"/>
</dbReference>
<dbReference type="GO" id="GO:0046872">
    <property type="term" value="F:metal ion binding"/>
    <property type="evidence" value="ECO:0007669"/>
    <property type="project" value="UniProtKB-KW"/>
</dbReference>
<dbReference type="GO" id="GO:0016491">
    <property type="term" value="F:oxidoreductase activity"/>
    <property type="evidence" value="ECO:0007669"/>
    <property type="project" value="UniProtKB-KW"/>
</dbReference>
<dbReference type="PROSITE" id="PS51379">
    <property type="entry name" value="4FE4S_FER_2"/>
    <property type="match status" value="2"/>
</dbReference>
<comment type="caution">
    <text evidence="7">The sequence shown here is derived from an EMBL/GenBank/DDBJ whole genome shotgun (WGS) entry which is preliminary data.</text>
</comment>
<evidence type="ECO:0000313" key="8">
    <source>
        <dbReference type="Proteomes" id="UP000823921"/>
    </source>
</evidence>
<dbReference type="InterPro" id="IPR029479">
    <property type="entry name" value="Nitroreductase"/>
</dbReference>
<evidence type="ECO:0000256" key="3">
    <source>
        <dbReference type="ARBA" id="ARBA00023002"/>
    </source>
</evidence>
<feature type="domain" description="4Fe-4S ferredoxin-type" evidence="6">
    <location>
        <begin position="42"/>
        <end position="71"/>
    </location>
</feature>
<dbReference type="SUPFAM" id="SSF55469">
    <property type="entry name" value="FMN-dependent nitroreductase-like"/>
    <property type="match status" value="1"/>
</dbReference>
<feature type="domain" description="4Fe-4S ferredoxin-type" evidence="6">
    <location>
        <begin position="4"/>
        <end position="33"/>
    </location>
</feature>
<dbReference type="Gene3D" id="3.30.70.20">
    <property type="match status" value="1"/>
</dbReference>
<dbReference type="Pfam" id="PF00881">
    <property type="entry name" value="Nitroreductase"/>
    <property type="match status" value="1"/>
</dbReference>
<dbReference type="Gene3D" id="3.40.109.10">
    <property type="entry name" value="NADH Oxidase"/>
    <property type="match status" value="1"/>
</dbReference>
<keyword evidence="3" id="KW-0560">Oxidoreductase</keyword>